<dbReference type="EMBL" id="CABWIK020000022">
    <property type="protein sequence ID" value="CAB3969491.1"/>
    <property type="molecule type" value="Genomic_DNA"/>
</dbReference>
<protein>
    <submittedName>
        <fullName evidence="2">Uncharacterized protein</fullName>
    </submittedName>
</protein>
<feature type="region of interest" description="Disordered" evidence="1">
    <location>
        <begin position="130"/>
        <end position="149"/>
    </location>
</feature>
<accession>A0A6J5JDU4</accession>
<name>A0A6J5JDU4_9BURK</name>
<reference evidence="2 3" key="1">
    <citation type="submission" date="2020-04" db="EMBL/GenBank/DDBJ databases">
        <authorList>
            <person name="Depoorter E."/>
        </authorList>
    </citation>
    <scope>NUCLEOTIDE SEQUENCE [LARGE SCALE GENOMIC DNA]</scope>
    <source>
        <strain evidence="2 3">BCC0132</strain>
    </source>
</reference>
<evidence type="ECO:0000313" key="3">
    <source>
        <dbReference type="Proteomes" id="UP000494322"/>
    </source>
</evidence>
<proteinExistence type="predicted"/>
<dbReference type="Proteomes" id="UP000494322">
    <property type="component" value="Unassembled WGS sequence"/>
</dbReference>
<evidence type="ECO:0000313" key="2">
    <source>
        <dbReference type="EMBL" id="CAB3969491.1"/>
    </source>
</evidence>
<feature type="compositionally biased region" description="Basic and acidic residues" evidence="1">
    <location>
        <begin position="136"/>
        <end position="149"/>
    </location>
</feature>
<dbReference type="AlphaFoldDB" id="A0A6J5JDU4"/>
<organism evidence="2 3">
    <name type="scientific">Burkholderia cenocepacia</name>
    <dbReference type="NCBI Taxonomy" id="95486"/>
    <lineage>
        <taxon>Bacteria</taxon>
        <taxon>Pseudomonadati</taxon>
        <taxon>Pseudomonadota</taxon>
        <taxon>Betaproteobacteria</taxon>
        <taxon>Burkholderiales</taxon>
        <taxon>Burkholderiaceae</taxon>
        <taxon>Burkholderia</taxon>
        <taxon>Burkholderia cepacia complex</taxon>
    </lineage>
</organism>
<gene>
    <name evidence="2" type="ORF">BCO9919_03789</name>
</gene>
<sequence>MLDHRPACQARQRSLREPGYLRRCAGFHRVARDHRDPGPGRWRPFALAADQCMHEMQQRRGHARLADGFVQRPQKDDALAGGGGLVQQADEVVRPFGRDLPARFRVGDKGGAGAHQRAGCAVRAQQRRKSLAGTARVREDQPRRRVGGDRCSRQRVLRLPHHVIERAFVRRGGFGGGECRPEQVRKRVQHVLGVLAGRLEVPHRGVDAARIHADDGRRDLLQAEALPLERVVRQGRGGLGGRGEQRAPVELRALHVQRRECVFQCIARAGRRQPAVGEPFRRGRRVGLIRRAGQLQPVRRVGHLVGHFGAETARNQADRRPCERDVLKHSA</sequence>
<evidence type="ECO:0000256" key="1">
    <source>
        <dbReference type="SAM" id="MobiDB-lite"/>
    </source>
</evidence>